<keyword evidence="2" id="KW-1133">Transmembrane helix</keyword>
<sequence length="1705" mass="170018">MRQKRIWDASLYIPAGLFFRLPCVWCKCTPADYCCSACCECCECCDLRKSVLIAASWQFLIGGFLGATYAILTTVVLQYDLAEEGDHPVDLVLLIYLLAYWWLYFLSGVAGCCVTCDRQGILTYEQRVIVMCRAYLGLSIVDALGHLNPIVFDRNVFQSGLSRANIVLTLVPFLWDAYISYLAWSLLKKLKEQRQGLFRGKPVMRHQRKPDHIVELHTAHHLELQPPQGQVILPLAQLRLRGLGPPPHGEAGAGGASASFLAGWLNQQGYRTAPADSTLRKGLHTPASAVAAAAAGGGGGGAAAADLADGTDFGDGASSVWNMRDSSAGDDDMTAGAAMAVDLGFSDGRAGSFLSLDGTVQGPGSVVLDDSGGARVGGRDRDWDKERDSGGDGARSRSVLGSGGGTGPEDGTSGPAPVPAVVAAAPSTITDGATALTAIEEEDPGLAALGSPQRPPSPTRRSSAYPVASASAQHPGSQHYSQHHARHLSAVGVPPDAASPSHPWDSEQIAGASTYGAALAPATGAPPPSAPVSAHATQELDRRSLARSVASSTTAIAAVATATASVAAAAAANVAAWFNRSVAVAGGGGTKPAAAGAQRGTVGRSQHARDVSPGAQGRAEEGSPTPIFITGACPSQDAGGAVFELRMYSSAALPGRCAANAAAAMAGAAAGGGGPSAAHDRLMHPVGHVRHAALHHPHHHHGAAAGGGGGGGGGGATTPAGMRQGPSLGTHARSDASQQLLPMLDPVVLPIPAAAMYGSALFGRTGAPPPAQADGDGNPNYPARGVTGRAASVSVTAFRPSAASQNGFSGGDGSAAAIAAGLPTLQRAPSLQLPPPPGAGPKSSSAATPTLRLAPSLSRRAAFMKQMSIQRARTVPRGGATAAALELAIAHATTGAGAGAPDHSTAEPAAGSAVASHGHGNPRSHAHAHRAIGAPGAGTPMVSPFARQASAAQRGGAAGAGDPARPNNAHEPRAHSMPYPFVTRTGQQHQPPAQQQQQQQQQQMRQQQVDVGPVTSPTPGVSRAGRTTSPHAPWPSGAALSAAGAAAANSNVSPAGADARSSLPVSSLAGEPHHPVPFPDSGGDGMAAAWRSHTPAATADPYLALQPAAIRTSGATSAHGSQPGAAGQQQADAGGGGGASGAGLRGVHARRADEEQSALGAAEQHQQQHEFQFQFWQQQVPPVHSHQAHGRAAAAAAALQMHLPAMRGRGGGGGGGGAAAGLGAGPGGVAGRWARNADASAAAAIATATAPTRAASPGRPSVVTSLRTGSVSTPKGQRANRLRFFYSAFGAGGAADDGAGEVGGEVAAQSRPHPRAYGTYDTTAPVSRAVSNASSAIGSVNNAGIAATWAAAAAAAVSSLAHSWGALQQQQQQQQQAPQDSLHSQQPGTPRTGTSTPVARANLPFVGAGGGGAGSGGGGGITVSSAPDVAPLGGEAELPVSTDAARIEGVYNPVFAWGPAAGQGAAGAGVRYHNQMYNSSASGAPPAAAAAAAGLPQAPQAAGVMYRQTGTGAPTRFAARPPQQQHGQREQQALRLQQQIQQQGQQPHVTAGAAGVGGGAGGSGRAASGEAGSGVTAADRAVAFASMLSPLQLPALAAAARGGAQSLYEGVWNYTSRAAGGAGAAAVAQPTPGAESGGHVGAASARVRRVHSYNHRRPDAPGVAVGAAAAGAGVGGEGGRGRAGAEAAAGGRPLYTEILEDEDVQ</sequence>
<keyword evidence="2" id="KW-0472">Membrane</keyword>
<dbReference type="PANTHER" id="PTHR31804:SF2">
    <property type="entry name" value="CUE DOMAIN-CONTAINING PROTEIN-RELATED"/>
    <property type="match status" value="1"/>
</dbReference>
<evidence type="ECO:0000256" key="3">
    <source>
        <dbReference type="SAM" id="SignalP"/>
    </source>
</evidence>
<feature type="compositionally biased region" description="Low complexity" evidence="1">
    <location>
        <begin position="840"/>
        <end position="850"/>
    </location>
</feature>
<dbReference type="RefSeq" id="XP_042927426.1">
    <property type="nucleotide sequence ID" value="XM_043059792.1"/>
</dbReference>
<feature type="signal peptide" evidence="3">
    <location>
        <begin position="1"/>
        <end position="26"/>
    </location>
</feature>
<keyword evidence="3" id="KW-0732">Signal</keyword>
<evidence type="ECO:0000313" key="5">
    <source>
        <dbReference type="Proteomes" id="UP000006906"/>
    </source>
</evidence>
<feature type="region of interest" description="Disordered" evidence="1">
    <location>
        <begin position="827"/>
        <end position="850"/>
    </location>
</feature>
<gene>
    <name evidence="4" type="ORF">CHLRE_02g105250v5</name>
</gene>
<feature type="chain" id="PRO_5014375990" evidence="3">
    <location>
        <begin position="27"/>
        <end position="1705"/>
    </location>
</feature>
<feature type="compositionally biased region" description="Gly residues" evidence="1">
    <location>
        <begin position="1554"/>
        <end position="1564"/>
    </location>
</feature>
<feature type="region of interest" description="Disordered" evidence="1">
    <location>
        <begin position="1368"/>
        <end position="1418"/>
    </location>
</feature>
<feature type="compositionally biased region" description="Basic residues" evidence="1">
    <location>
        <begin position="920"/>
        <end position="930"/>
    </location>
</feature>
<dbReference type="InParanoid" id="A0A2K3E2L2"/>
<evidence type="ECO:0000256" key="1">
    <source>
        <dbReference type="SAM" id="MobiDB-lite"/>
    </source>
</evidence>
<proteinExistence type="predicted"/>
<reference evidence="4 5" key="1">
    <citation type="journal article" date="2007" name="Science">
        <title>The Chlamydomonas genome reveals the evolution of key animal and plant functions.</title>
        <authorList>
            <person name="Merchant S.S."/>
            <person name="Prochnik S.E."/>
            <person name="Vallon O."/>
            <person name="Harris E.H."/>
            <person name="Karpowicz S.J."/>
            <person name="Witman G.B."/>
            <person name="Terry A."/>
            <person name="Salamov A."/>
            <person name="Fritz-Laylin L.K."/>
            <person name="Marechal-Drouard L."/>
            <person name="Marshall W.F."/>
            <person name="Qu L.H."/>
            <person name="Nelson D.R."/>
            <person name="Sanderfoot A.A."/>
            <person name="Spalding M.H."/>
            <person name="Kapitonov V.V."/>
            <person name="Ren Q."/>
            <person name="Ferris P."/>
            <person name="Lindquist E."/>
            <person name="Shapiro H."/>
            <person name="Lucas S.M."/>
            <person name="Grimwood J."/>
            <person name="Schmutz J."/>
            <person name="Cardol P."/>
            <person name="Cerutti H."/>
            <person name="Chanfreau G."/>
            <person name="Chen C.L."/>
            <person name="Cognat V."/>
            <person name="Croft M.T."/>
            <person name="Dent R."/>
            <person name="Dutcher S."/>
            <person name="Fernandez E."/>
            <person name="Fukuzawa H."/>
            <person name="Gonzalez-Ballester D."/>
            <person name="Gonzalez-Halphen D."/>
            <person name="Hallmann A."/>
            <person name="Hanikenne M."/>
            <person name="Hippler M."/>
            <person name="Inwood W."/>
            <person name="Jabbari K."/>
            <person name="Kalanon M."/>
            <person name="Kuras R."/>
            <person name="Lefebvre P.A."/>
            <person name="Lemaire S.D."/>
            <person name="Lobanov A.V."/>
            <person name="Lohr M."/>
            <person name="Manuell A."/>
            <person name="Meier I."/>
            <person name="Mets L."/>
            <person name="Mittag M."/>
            <person name="Mittelmeier T."/>
            <person name="Moroney J.V."/>
            <person name="Moseley J."/>
            <person name="Napoli C."/>
            <person name="Nedelcu A.M."/>
            <person name="Niyogi K."/>
            <person name="Novoselov S.V."/>
            <person name="Paulsen I.T."/>
            <person name="Pazour G."/>
            <person name="Purton S."/>
            <person name="Ral J.P."/>
            <person name="Riano-Pachon D.M."/>
            <person name="Riekhof W."/>
            <person name="Rymarquis L."/>
            <person name="Schroda M."/>
            <person name="Stern D."/>
            <person name="Umen J."/>
            <person name="Willows R."/>
            <person name="Wilson N."/>
            <person name="Zimmer S.L."/>
            <person name="Allmer J."/>
            <person name="Balk J."/>
            <person name="Bisova K."/>
            <person name="Chen C.J."/>
            <person name="Elias M."/>
            <person name="Gendler K."/>
            <person name="Hauser C."/>
            <person name="Lamb M.R."/>
            <person name="Ledford H."/>
            <person name="Long J.C."/>
            <person name="Minagawa J."/>
            <person name="Page M.D."/>
            <person name="Pan J."/>
            <person name="Pootakham W."/>
            <person name="Roje S."/>
            <person name="Rose A."/>
            <person name="Stahlberg E."/>
            <person name="Terauchi A.M."/>
            <person name="Yang P."/>
            <person name="Ball S."/>
            <person name="Bowler C."/>
            <person name="Dieckmann C.L."/>
            <person name="Gladyshev V.N."/>
            <person name="Green P."/>
            <person name="Jorgensen R."/>
            <person name="Mayfield S."/>
            <person name="Mueller-Roeber B."/>
            <person name="Rajamani S."/>
            <person name="Sayre R.T."/>
            <person name="Brokstein P."/>
            <person name="Dubchak I."/>
            <person name="Goodstein D."/>
            <person name="Hornick L."/>
            <person name="Huang Y.W."/>
            <person name="Jhaveri J."/>
            <person name="Luo Y."/>
            <person name="Martinez D."/>
            <person name="Ngau W.C."/>
            <person name="Otillar B."/>
            <person name="Poliakov A."/>
            <person name="Porter A."/>
            <person name="Szajkowski L."/>
            <person name="Werner G."/>
            <person name="Zhou K."/>
            <person name="Grigoriev I.V."/>
            <person name="Rokhsar D.S."/>
            <person name="Grossman A.R."/>
        </authorList>
    </citation>
    <scope>NUCLEOTIDE SEQUENCE [LARGE SCALE GENOMIC DNA]</scope>
    <source>
        <strain evidence="5">CC-503</strain>
    </source>
</reference>
<feature type="region of interest" description="Disordered" evidence="1">
    <location>
        <begin position="446"/>
        <end position="539"/>
    </location>
</feature>
<feature type="compositionally biased region" description="Polar residues" evidence="1">
    <location>
        <begin position="1377"/>
        <end position="1397"/>
    </location>
</feature>
<feature type="transmembrane region" description="Helical" evidence="2">
    <location>
        <begin position="91"/>
        <end position="116"/>
    </location>
</feature>
<feature type="region of interest" description="Disordered" evidence="1">
    <location>
        <begin position="1113"/>
        <end position="1166"/>
    </location>
</feature>
<evidence type="ECO:0000256" key="2">
    <source>
        <dbReference type="SAM" id="Phobius"/>
    </source>
</evidence>
<accession>A0A2K3E2L2</accession>
<feature type="compositionally biased region" description="Low complexity" evidence="1">
    <location>
        <begin position="987"/>
        <end position="1008"/>
    </location>
</feature>
<dbReference type="PANTHER" id="PTHR31804">
    <property type="entry name" value="MEDIATOR OF RNA POLYMERASE II TRANSCRIPTION SUBUNIT 15"/>
    <property type="match status" value="1"/>
</dbReference>
<feature type="region of interest" description="Disordered" evidence="1">
    <location>
        <begin position="1251"/>
        <end position="1274"/>
    </location>
</feature>
<feature type="region of interest" description="Disordered" evidence="1">
    <location>
        <begin position="356"/>
        <end position="419"/>
    </location>
</feature>
<feature type="transmembrane region" description="Helical" evidence="2">
    <location>
        <begin position="57"/>
        <end position="79"/>
    </location>
</feature>
<dbReference type="EMBL" id="CM008963">
    <property type="protein sequence ID" value="PNW87015.1"/>
    <property type="molecule type" value="Genomic_DNA"/>
</dbReference>
<keyword evidence="5" id="KW-1185">Reference proteome</keyword>
<feature type="region of interest" description="Disordered" evidence="1">
    <location>
        <begin position="1051"/>
        <end position="1088"/>
    </location>
</feature>
<feature type="transmembrane region" description="Helical" evidence="2">
    <location>
        <begin position="166"/>
        <end position="187"/>
    </location>
</feature>
<organism evidence="4 5">
    <name type="scientific">Chlamydomonas reinhardtii</name>
    <name type="common">Chlamydomonas smithii</name>
    <dbReference type="NCBI Taxonomy" id="3055"/>
    <lineage>
        <taxon>Eukaryota</taxon>
        <taxon>Viridiplantae</taxon>
        <taxon>Chlorophyta</taxon>
        <taxon>core chlorophytes</taxon>
        <taxon>Chlorophyceae</taxon>
        <taxon>CS clade</taxon>
        <taxon>Chlamydomonadales</taxon>
        <taxon>Chlamydomonadaceae</taxon>
        <taxon>Chlamydomonas</taxon>
    </lineage>
</organism>
<feature type="compositionally biased region" description="Low complexity" evidence="1">
    <location>
        <begin position="1537"/>
        <end position="1546"/>
    </location>
</feature>
<keyword evidence="2" id="KW-0812">Transmembrane</keyword>
<feature type="compositionally biased region" description="Low complexity" evidence="1">
    <location>
        <begin position="946"/>
        <end position="967"/>
    </location>
</feature>
<dbReference type="Gramene" id="PNW87015">
    <property type="protein sequence ID" value="PNW87015"/>
    <property type="gene ID" value="CHLRE_02g105250v5"/>
</dbReference>
<feature type="compositionally biased region" description="Polar residues" evidence="1">
    <location>
        <begin position="1015"/>
        <end position="1030"/>
    </location>
</feature>
<feature type="compositionally biased region" description="Polar residues" evidence="1">
    <location>
        <begin position="470"/>
        <end position="480"/>
    </location>
</feature>
<dbReference type="KEGG" id="cre:CHLRE_02g105250v5"/>
<dbReference type="GeneID" id="5725531"/>
<dbReference type="OrthoDB" id="552067at2759"/>
<feature type="compositionally biased region" description="Low complexity" evidence="1">
    <location>
        <begin position="909"/>
        <end position="919"/>
    </location>
</feature>
<feature type="region of interest" description="Disordered" evidence="1">
    <location>
        <begin position="1537"/>
        <end position="1571"/>
    </location>
</feature>
<evidence type="ECO:0000313" key="4">
    <source>
        <dbReference type="EMBL" id="PNW87015.1"/>
    </source>
</evidence>
<feature type="region of interest" description="Disordered" evidence="1">
    <location>
        <begin position="588"/>
        <end position="627"/>
    </location>
</feature>
<feature type="region of interest" description="Disordered" evidence="1">
    <location>
        <begin position="895"/>
        <end position="1038"/>
    </location>
</feature>
<feature type="compositionally biased region" description="Gly residues" evidence="1">
    <location>
        <begin position="704"/>
        <end position="716"/>
    </location>
</feature>
<feature type="compositionally biased region" description="Low complexity" evidence="1">
    <location>
        <begin position="1117"/>
        <end position="1132"/>
    </location>
</feature>
<name>A0A2K3E2L2_CHLRE</name>
<feature type="compositionally biased region" description="Low complexity" evidence="1">
    <location>
        <begin position="409"/>
        <end position="419"/>
    </location>
</feature>
<dbReference type="ExpressionAtlas" id="A0A2K3E2L2">
    <property type="expression patterns" value="baseline"/>
</dbReference>
<feature type="compositionally biased region" description="Gly residues" evidence="1">
    <location>
        <begin position="1407"/>
        <end position="1418"/>
    </location>
</feature>
<dbReference type="GO" id="GO:0070847">
    <property type="term" value="C:core mediator complex"/>
    <property type="evidence" value="ECO:0000318"/>
    <property type="project" value="GO_Central"/>
</dbReference>
<dbReference type="Proteomes" id="UP000006906">
    <property type="component" value="Chromosome 2"/>
</dbReference>
<protein>
    <submittedName>
        <fullName evidence="4">Uncharacterized protein</fullName>
    </submittedName>
</protein>
<feature type="compositionally biased region" description="Gly residues" evidence="1">
    <location>
        <begin position="1133"/>
        <end position="1144"/>
    </location>
</feature>
<feature type="region of interest" description="Disordered" evidence="1">
    <location>
        <begin position="696"/>
        <end position="734"/>
    </location>
</feature>
<feature type="compositionally biased region" description="Polar residues" evidence="1">
    <location>
        <begin position="1262"/>
        <end position="1274"/>
    </location>
</feature>
<feature type="compositionally biased region" description="Basic and acidic residues" evidence="1">
    <location>
        <begin position="377"/>
        <end position="390"/>
    </location>
</feature>